<keyword evidence="6" id="KW-0539">Nucleus</keyword>
<dbReference type="CDD" id="cd00076">
    <property type="entry name" value="HFD_SF"/>
    <property type="match status" value="1"/>
</dbReference>
<dbReference type="InterPro" id="IPR019473">
    <property type="entry name" value="TFIID_su8_C"/>
</dbReference>
<dbReference type="EMBL" id="ML122260">
    <property type="protein sequence ID" value="RPD61852.1"/>
    <property type="molecule type" value="Genomic_DNA"/>
</dbReference>
<organism evidence="9 10">
    <name type="scientific">Lentinus tigrinus ALCF2SS1-6</name>
    <dbReference type="NCBI Taxonomy" id="1328759"/>
    <lineage>
        <taxon>Eukaryota</taxon>
        <taxon>Fungi</taxon>
        <taxon>Dikarya</taxon>
        <taxon>Basidiomycota</taxon>
        <taxon>Agaricomycotina</taxon>
        <taxon>Agaricomycetes</taxon>
        <taxon>Polyporales</taxon>
        <taxon>Polyporaceae</taxon>
        <taxon>Lentinus</taxon>
    </lineage>
</organism>
<dbReference type="GO" id="GO:0005669">
    <property type="term" value="C:transcription factor TFIID complex"/>
    <property type="evidence" value="ECO:0007669"/>
    <property type="project" value="InterPro"/>
</dbReference>
<evidence type="ECO:0000256" key="5">
    <source>
        <dbReference type="ARBA" id="ARBA00023163"/>
    </source>
</evidence>
<dbReference type="Gene3D" id="1.10.20.10">
    <property type="entry name" value="Histone, subunit A"/>
    <property type="match status" value="1"/>
</dbReference>
<comment type="subcellular location">
    <subcellularLocation>
        <location evidence="1">Nucleus</location>
    </subcellularLocation>
</comment>
<feature type="domain" description="Bromodomain associated" evidence="8">
    <location>
        <begin position="92"/>
        <end position="167"/>
    </location>
</feature>
<dbReference type="Proteomes" id="UP000313359">
    <property type="component" value="Unassembled WGS sequence"/>
</dbReference>
<protein>
    <recommendedName>
        <fullName evidence="3">Transcription initiation factor TFIID subunit 8</fullName>
    </recommendedName>
</protein>
<dbReference type="PANTHER" id="PTHR46469">
    <property type="entry name" value="TRANSCRIPTION INITIATION FACTOR TFIID SUBUNIT 8"/>
    <property type="match status" value="1"/>
</dbReference>
<feature type="region of interest" description="Disordered" evidence="7">
    <location>
        <begin position="173"/>
        <end position="215"/>
    </location>
</feature>
<gene>
    <name evidence="9" type="ORF">L227DRAFT_42046</name>
</gene>
<evidence type="ECO:0000256" key="3">
    <source>
        <dbReference type="ARBA" id="ARBA00017307"/>
    </source>
</evidence>
<dbReference type="AlphaFoldDB" id="A0A5C2SDL0"/>
<evidence type="ECO:0000256" key="7">
    <source>
        <dbReference type="SAM" id="MobiDB-lite"/>
    </source>
</evidence>
<dbReference type="SMART" id="SM00576">
    <property type="entry name" value="BTP"/>
    <property type="match status" value="1"/>
</dbReference>
<evidence type="ECO:0000256" key="1">
    <source>
        <dbReference type="ARBA" id="ARBA00004123"/>
    </source>
</evidence>
<evidence type="ECO:0000256" key="4">
    <source>
        <dbReference type="ARBA" id="ARBA00023015"/>
    </source>
</evidence>
<dbReference type="InterPro" id="IPR006565">
    <property type="entry name" value="BTP"/>
</dbReference>
<comment type="similarity">
    <text evidence="2">Belongs to the TAF8 family.</text>
</comment>
<name>A0A5C2SDL0_9APHY</name>
<keyword evidence="4" id="KW-0805">Transcription regulation</keyword>
<dbReference type="GO" id="GO:0046982">
    <property type="term" value="F:protein heterodimerization activity"/>
    <property type="evidence" value="ECO:0007669"/>
    <property type="project" value="InterPro"/>
</dbReference>
<dbReference type="Pfam" id="PF10406">
    <property type="entry name" value="TAF8_C"/>
    <property type="match status" value="1"/>
</dbReference>
<dbReference type="InterPro" id="IPR009072">
    <property type="entry name" value="Histone-fold"/>
</dbReference>
<evidence type="ECO:0000256" key="6">
    <source>
        <dbReference type="ARBA" id="ARBA00023242"/>
    </source>
</evidence>
<evidence type="ECO:0000313" key="10">
    <source>
        <dbReference type="Proteomes" id="UP000313359"/>
    </source>
</evidence>
<evidence type="ECO:0000256" key="2">
    <source>
        <dbReference type="ARBA" id="ARBA00008767"/>
    </source>
</evidence>
<keyword evidence="5" id="KW-0804">Transcription</keyword>
<dbReference type="GO" id="GO:0006367">
    <property type="term" value="P:transcription initiation at RNA polymerase II promoter"/>
    <property type="evidence" value="ECO:0007669"/>
    <property type="project" value="TreeGrafter"/>
</dbReference>
<proteinExistence type="inferred from homology"/>
<accession>A0A5C2SDL0</accession>
<evidence type="ECO:0000313" key="9">
    <source>
        <dbReference type="EMBL" id="RPD61852.1"/>
    </source>
</evidence>
<dbReference type="STRING" id="1328759.A0A5C2SDL0"/>
<dbReference type="PANTHER" id="PTHR46469:SF1">
    <property type="entry name" value="TRANSCRIPTION INITIATION FACTOR TFIID SUBUNIT 8"/>
    <property type="match status" value="1"/>
</dbReference>
<reference evidence="9" key="1">
    <citation type="journal article" date="2018" name="Genome Biol. Evol.">
        <title>Genomics and development of Lentinus tigrinus, a white-rot wood-decaying mushroom with dimorphic fruiting bodies.</title>
        <authorList>
            <person name="Wu B."/>
            <person name="Xu Z."/>
            <person name="Knudson A."/>
            <person name="Carlson A."/>
            <person name="Chen N."/>
            <person name="Kovaka S."/>
            <person name="LaButti K."/>
            <person name="Lipzen A."/>
            <person name="Pennachio C."/>
            <person name="Riley R."/>
            <person name="Schakwitz W."/>
            <person name="Umezawa K."/>
            <person name="Ohm R.A."/>
            <person name="Grigoriev I.V."/>
            <person name="Nagy L.G."/>
            <person name="Gibbons J."/>
            <person name="Hibbett D."/>
        </authorList>
    </citation>
    <scope>NUCLEOTIDE SEQUENCE [LARGE SCALE GENOMIC DNA]</scope>
    <source>
        <strain evidence="9">ALCF2SS1-6</strain>
    </source>
</reference>
<keyword evidence="10" id="KW-1185">Reference proteome</keyword>
<dbReference type="OrthoDB" id="2193813at2759"/>
<dbReference type="Pfam" id="PF07524">
    <property type="entry name" value="Bromo_TP"/>
    <property type="match status" value="1"/>
</dbReference>
<evidence type="ECO:0000259" key="8">
    <source>
        <dbReference type="SMART" id="SM00576"/>
    </source>
</evidence>
<sequence>MCRDYRKHRDTGGCAGPALSAAVMAHHYPQHAQTQGYQPYPAANYGYTAAYYPAYPARSGAAGYPYDPAGAALTHPQGGPPTAPEIPGVSAQLASHAIQRLISVEMRDAGFEAAEPGAIRRLELEVAAFVQQLYERAHEYANLANRAKPVIPDVLAASDDYNLEASEVYRISKKSRKRKRGQGTMQLLPPPSRSPSPELLSSDDEGAPPTIPMTLRPLPHYVPPLPPKHTYLRTPISPQKKAALPSLEKKLENAALVQESLKNLLTATEDNTAEDAEILGATVNWEATTHPRKRWKLS</sequence>
<dbReference type="InterPro" id="IPR037818">
    <property type="entry name" value="TAF8"/>
</dbReference>